<dbReference type="GO" id="GO:0070497">
    <property type="term" value="F:6-carboxytetrahydropterin synthase activity"/>
    <property type="evidence" value="ECO:0007669"/>
    <property type="project" value="UniProtKB-EC"/>
</dbReference>
<dbReference type="GO" id="GO:0046872">
    <property type="term" value="F:metal ion binding"/>
    <property type="evidence" value="ECO:0007669"/>
    <property type="project" value="UniProtKB-KW"/>
</dbReference>
<evidence type="ECO:0000256" key="4">
    <source>
        <dbReference type="ARBA" id="ARBA00018141"/>
    </source>
</evidence>
<name>U7UTC5_9FIRM</name>
<dbReference type="eggNOG" id="COG0720">
    <property type="taxonomic scope" value="Bacteria"/>
</dbReference>
<sequence length="150" mass="17238">MFYLECEECFDAAHFLRDYDGKCRNIHGHRWRVIAQAGGVLQQEKQTRGMVMDFAVLRTALKDICRKLDHSLIYEKDSLRERTLTALREESMLLTEVPFRPTAENFAAHFFSLLTARGVAVTAVKVYETPNNCAVYTGELNASSREIHQH</sequence>
<dbReference type="PANTHER" id="PTHR12589">
    <property type="entry name" value="PYRUVOYL TETRAHYDROBIOPTERIN SYNTHASE"/>
    <property type="match status" value="1"/>
</dbReference>
<dbReference type="EMBL" id="AWXA01000003">
    <property type="protein sequence ID" value="ERT62576.1"/>
    <property type="molecule type" value="Genomic_DNA"/>
</dbReference>
<feature type="binding site" evidence="8">
    <location>
        <position position="27"/>
    </location>
    <ligand>
        <name>Zn(2+)</name>
        <dbReference type="ChEBI" id="CHEBI:29105"/>
    </ligand>
</feature>
<dbReference type="STRING" id="1111454.HMPREF1250_0388"/>
<comment type="caution">
    <text evidence="9">The sequence shown here is derived from an EMBL/GenBank/DDBJ whole genome shotgun (WGS) entry which is preliminary data.</text>
</comment>
<dbReference type="OrthoDB" id="9804698at2"/>
<evidence type="ECO:0000256" key="1">
    <source>
        <dbReference type="ARBA" id="ARBA00005061"/>
    </source>
</evidence>
<evidence type="ECO:0000313" key="9">
    <source>
        <dbReference type="EMBL" id="ERT62576.1"/>
    </source>
</evidence>
<dbReference type="SUPFAM" id="SSF55620">
    <property type="entry name" value="Tetrahydrobiopterin biosynthesis enzymes-like"/>
    <property type="match status" value="1"/>
</dbReference>
<dbReference type="PATRIC" id="fig|1111454.3.peg.38"/>
<comment type="cofactor">
    <cofactor evidence="8">
        <name>Zn(2+)</name>
        <dbReference type="ChEBI" id="CHEBI:29105"/>
    </cofactor>
    <text evidence="8">Binds 1 zinc ion per subunit.</text>
</comment>
<comment type="catalytic activity">
    <reaction evidence="6">
        <text>7,8-dihydroneopterin 3'-triphosphate + H2O = 6-carboxy-5,6,7,8-tetrahydropterin + triphosphate + acetaldehyde + 2 H(+)</text>
        <dbReference type="Rhea" id="RHEA:27966"/>
        <dbReference type="ChEBI" id="CHEBI:15343"/>
        <dbReference type="ChEBI" id="CHEBI:15377"/>
        <dbReference type="ChEBI" id="CHEBI:15378"/>
        <dbReference type="ChEBI" id="CHEBI:18036"/>
        <dbReference type="ChEBI" id="CHEBI:58462"/>
        <dbReference type="ChEBI" id="CHEBI:61032"/>
        <dbReference type="EC" id="4.1.2.50"/>
    </reaction>
</comment>
<keyword evidence="8" id="KW-0862">Zinc</keyword>
<accession>U7UTC5</accession>
<protein>
    <recommendedName>
        <fullName evidence="4">6-carboxy-5,6,7,8-tetrahydropterin synthase</fullName>
        <ecNumber evidence="3">4.1.2.50</ecNumber>
    </recommendedName>
    <alternativeName>
        <fullName evidence="5">Queuosine biosynthesis protein QueD</fullName>
    </alternativeName>
</protein>
<dbReference type="PANTHER" id="PTHR12589:SF8">
    <property type="entry name" value="6-CARBOXY-5,6,7,8-TETRAHYDROPTERIN SYNTHASE"/>
    <property type="match status" value="1"/>
</dbReference>
<feature type="active site" description="Charge relay system" evidence="7">
    <location>
        <position position="128"/>
    </location>
</feature>
<comment type="pathway">
    <text evidence="1">Purine metabolism; 7-cyano-7-deazaguanine biosynthesis.</text>
</comment>
<dbReference type="UniPathway" id="UPA00391"/>
<feature type="active site" description="Charge relay system" evidence="7">
    <location>
        <position position="70"/>
    </location>
</feature>
<dbReference type="RefSeq" id="WP_023052566.1">
    <property type="nucleotide sequence ID" value="NZ_AWXA01000003.1"/>
</dbReference>
<evidence type="ECO:0000256" key="7">
    <source>
        <dbReference type="PIRSR" id="PIRSR006113-1"/>
    </source>
</evidence>
<gene>
    <name evidence="9" type="ORF">HMPREF1250_0388</name>
</gene>
<evidence type="ECO:0000256" key="5">
    <source>
        <dbReference type="ARBA" id="ARBA00031449"/>
    </source>
</evidence>
<evidence type="ECO:0000313" key="10">
    <source>
        <dbReference type="Proteomes" id="UP000017090"/>
    </source>
</evidence>
<feature type="binding site" evidence="8">
    <location>
        <position position="29"/>
    </location>
    <ligand>
        <name>Zn(2+)</name>
        <dbReference type="ChEBI" id="CHEBI:29105"/>
    </ligand>
</feature>
<evidence type="ECO:0000256" key="3">
    <source>
        <dbReference type="ARBA" id="ARBA00012982"/>
    </source>
</evidence>
<keyword evidence="10" id="KW-1185">Reference proteome</keyword>
<dbReference type="Proteomes" id="UP000017090">
    <property type="component" value="Unassembled WGS sequence"/>
</dbReference>
<keyword evidence="8" id="KW-0479">Metal-binding</keyword>
<reference evidence="9 10" key="1">
    <citation type="submission" date="2013-09" db="EMBL/GenBank/DDBJ databases">
        <authorList>
            <person name="Durkin A.S."/>
            <person name="Haft D.R."/>
            <person name="McCorrison J."/>
            <person name="Torralba M."/>
            <person name="Gillis M."/>
            <person name="Haft D.H."/>
            <person name="Methe B."/>
            <person name="Sutton G."/>
            <person name="Nelson K.E."/>
        </authorList>
    </citation>
    <scope>NUCLEOTIDE SEQUENCE [LARGE SCALE GENOMIC DNA]</scope>
    <source>
        <strain evidence="9 10">BV3C16-1</strain>
    </source>
</reference>
<dbReference type="AlphaFoldDB" id="U7UTC5"/>
<organism evidence="9 10">
    <name type="scientific">Megasphaera vaginalis</name>
    <name type="common">ex Srinivasan et al. 2021</name>
    <dbReference type="NCBI Taxonomy" id="1111454"/>
    <lineage>
        <taxon>Bacteria</taxon>
        <taxon>Bacillati</taxon>
        <taxon>Bacillota</taxon>
        <taxon>Negativicutes</taxon>
        <taxon>Veillonellales</taxon>
        <taxon>Veillonellaceae</taxon>
        <taxon>Megasphaera</taxon>
    </lineage>
</organism>
<dbReference type="EC" id="4.1.2.50" evidence="3"/>
<dbReference type="Pfam" id="PF01242">
    <property type="entry name" value="PTPS"/>
    <property type="match status" value="1"/>
</dbReference>
<feature type="binding site" evidence="8">
    <location>
        <position position="14"/>
    </location>
    <ligand>
        <name>Zn(2+)</name>
        <dbReference type="ChEBI" id="CHEBI:29105"/>
    </ligand>
</feature>
<dbReference type="Gene3D" id="3.30.479.10">
    <property type="entry name" value="6-pyruvoyl tetrahydropterin synthase/QueD"/>
    <property type="match status" value="1"/>
</dbReference>
<evidence type="ECO:0000256" key="2">
    <source>
        <dbReference type="ARBA" id="ARBA00008900"/>
    </source>
</evidence>
<dbReference type="InterPro" id="IPR038418">
    <property type="entry name" value="6-PTP_synth/QueD_sf"/>
</dbReference>
<evidence type="ECO:0000256" key="6">
    <source>
        <dbReference type="ARBA" id="ARBA00048807"/>
    </source>
</evidence>
<evidence type="ECO:0000256" key="8">
    <source>
        <dbReference type="PIRSR" id="PIRSR006113-2"/>
    </source>
</evidence>
<dbReference type="PIRSF" id="PIRSF006113">
    <property type="entry name" value="PTP_synth"/>
    <property type="match status" value="1"/>
</dbReference>
<feature type="active site" description="Proton acceptor" evidence="7">
    <location>
        <position position="23"/>
    </location>
</feature>
<proteinExistence type="inferred from homology"/>
<dbReference type="InterPro" id="IPR007115">
    <property type="entry name" value="6-PTP_synth/QueD"/>
</dbReference>
<comment type="similarity">
    <text evidence="2">Belongs to the PTPS family. QueD subfamily.</text>
</comment>